<dbReference type="EMBL" id="SDVB01000216">
    <property type="protein sequence ID" value="RYC13973.1"/>
    <property type="molecule type" value="Genomic_DNA"/>
</dbReference>
<reference evidence="3 4" key="1">
    <citation type="submission" date="2019-01" db="EMBL/GenBank/DDBJ databases">
        <authorList>
            <person name="Deng T."/>
        </authorList>
    </citation>
    <scope>NUCLEOTIDE SEQUENCE [LARGE SCALE GENOMIC DNA]</scope>
    <source>
        <strain evidence="3 4">F8825</strain>
    </source>
</reference>
<dbReference type="Pfam" id="PF04422">
    <property type="entry name" value="FrhB_FdhB_N"/>
    <property type="match status" value="1"/>
</dbReference>
<dbReference type="AlphaFoldDB" id="A0A4Q2T747"/>
<evidence type="ECO:0000259" key="1">
    <source>
        <dbReference type="Pfam" id="PF04422"/>
    </source>
</evidence>
<name>A0A4Q2T747_9HYPH</name>
<keyword evidence="4" id="KW-1185">Reference proteome</keyword>
<comment type="caution">
    <text evidence="3">The sequence shown here is derived from an EMBL/GenBank/DDBJ whole genome shotgun (WGS) entry which is preliminary data.</text>
</comment>
<gene>
    <name evidence="3" type="ORF">EUU22_10630</name>
</gene>
<dbReference type="InterPro" id="IPR007516">
    <property type="entry name" value="Co_F420_Hydgase/DH_bsu_N"/>
</dbReference>
<accession>A0A4Q2T747</accession>
<evidence type="ECO:0000259" key="2">
    <source>
        <dbReference type="Pfam" id="PF04432"/>
    </source>
</evidence>
<dbReference type="OrthoDB" id="3247493at2"/>
<dbReference type="GO" id="GO:0033354">
    <property type="term" value="P:chlorophyll cycle"/>
    <property type="evidence" value="ECO:0007669"/>
    <property type="project" value="TreeGrafter"/>
</dbReference>
<evidence type="ECO:0000313" key="3">
    <source>
        <dbReference type="EMBL" id="RYC13973.1"/>
    </source>
</evidence>
<dbReference type="GO" id="GO:0090415">
    <property type="term" value="F:7-hydroxymethyl chlorophyll a reductase activity"/>
    <property type="evidence" value="ECO:0007669"/>
    <property type="project" value="TreeGrafter"/>
</dbReference>
<feature type="domain" description="Coenzyme F420 hydrogenase/dehydrogenase beta subunit N-terminal" evidence="1">
    <location>
        <begin position="63"/>
        <end position="142"/>
    </location>
</feature>
<feature type="domain" description="Coenzyme F420 hydrogenase/dehydrogenase beta subunit C-terminal" evidence="2">
    <location>
        <begin position="151"/>
        <end position="319"/>
    </location>
</feature>
<organism evidence="3 4">
    <name type="scientific">Ciceribacter ferrooxidans</name>
    <dbReference type="NCBI Taxonomy" id="2509717"/>
    <lineage>
        <taxon>Bacteria</taxon>
        <taxon>Pseudomonadati</taxon>
        <taxon>Pseudomonadota</taxon>
        <taxon>Alphaproteobacteria</taxon>
        <taxon>Hyphomicrobiales</taxon>
        <taxon>Rhizobiaceae</taxon>
        <taxon>Ciceribacter</taxon>
    </lineage>
</organism>
<dbReference type="InterPro" id="IPR007525">
    <property type="entry name" value="FrhB_FdhB_C"/>
</dbReference>
<protein>
    <submittedName>
        <fullName evidence="3">Coenzyme F420 hydrogenase</fullName>
    </submittedName>
</protein>
<proteinExistence type="predicted"/>
<dbReference type="PANTHER" id="PTHR31332">
    <property type="entry name" value="7-HYDROXYMETHYL CHLOROPHYLL A REDUCTASE, CHLOROPLASTIC"/>
    <property type="match status" value="1"/>
</dbReference>
<dbReference type="RefSeq" id="WP_129331993.1">
    <property type="nucleotide sequence ID" value="NZ_SDVB01000216.1"/>
</dbReference>
<sequence length="433" mass="47821">MRLDIYGQMKPAGARSWLNRRTMPLAASCPFSPDAEDEDALAGRHFPEACGRDPLIGRYEAAYVGHAEEGEFRGEGSSGGLVTWVAAELLRRGLIDGIAHVAPSSTDGDGGPLFAYTISRSVEALRQGAKSRYYPVELSGVLRTIRSVPGRYAVIGIPCFIKAVRLATAQDPVLAERIAFTLGLFCGHMKSARMAESFAWQMGTAMEDVAALDYRVKSPDRPANWYRAQVMLNDGTTREKDWWHMVDGDWGAGFFQNHACNFCDDVVGETADISFGDAWVEPYSSDGRGTNVVIVRSRELHGIVGDGVAAGRIALEPVDAGFVAATQAAGFRHRREGLAFRLTWWRAGLTPRKRVQASADGISARRRMTYRMRYGIARWSHRVFLVARLLRWRRFYLMWATAALSTYHGLAYSRGPVGRLVERLGLAGAEDGH</sequence>
<dbReference type="PANTHER" id="PTHR31332:SF0">
    <property type="entry name" value="7-HYDROXYMETHYL CHLOROPHYLL A REDUCTASE, CHLOROPLASTIC"/>
    <property type="match status" value="1"/>
</dbReference>
<dbReference type="Proteomes" id="UP000291088">
    <property type="component" value="Unassembled WGS sequence"/>
</dbReference>
<dbReference type="InterPro" id="IPR045220">
    <property type="entry name" value="FRHB/FDHB/HCAR-like"/>
</dbReference>
<dbReference type="Pfam" id="PF04432">
    <property type="entry name" value="FrhB_FdhB_C"/>
    <property type="match status" value="1"/>
</dbReference>
<evidence type="ECO:0000313" key="4">
    <source>
        <dbReference type="Proteomes" id="UP000291088"/>
    </source>
</evidence>